<evidence type="ECO:0000256" key="3">
    <source>
        <dbReference type="PIRSR" id="PIRSR001221-1"/>
    </source>
</evidence>
<dbReference type="GO" id="GO:0016787">
    <property type="term" value="F:hydrolase activity"/>
    <property type="evidence" value="ECO:0007669"/>
    <property type="project" value="UniProtKB-KW"/>
</dbReference>
<evidence type="ECO:0000256" key="5">
    <source>
        <dbReference type="SAM" id="MobiDB-lite"/>
    </source>
</evidence>
<dbReference type="EMBL" id="PDLN01000018">
    <property type="protein sequence ID" value="RDW61443.1"/>
    <property type="molecule type" value="Genomic_DNA"/>
</dbReference>
<reference evidence="7 8" key="1">
    <citation type="journal article" date="2018" name="IMA Fungus">
        <title>IMA Genome-F 9: Draft genome sequence of Annulohypoxylon stygium, Aspergillus mulundensis, Berkeleyomyces basicola (syn. Thielaviopsis basicola), Ceratocystis smalleyi, two Cercospora beticola strains, Coleophoma cylindrospora, Fusarium fracticaudum, Phialophora cf. hyalina, and Morchella septimelata.</title>
        <authorList>
            <person name="Wingfield B.D."/>
            <person name="Bills G.F."/>
            <person name="Dong Y."/>
            <person name="Huang W."/>
            <person name="Nel W.J."/>
            <person name="Swalarsk-Parry B.S."/>
            <person name="Vaghefi N."/>
            <person name="Wilken P.M."/>
            <person name="An Z."/>
            <person name="de Beer Z.W."/>
            <person name="De Vos L."/>
            <person name="Chen L."/>
            <person name="Duong T.A."/>
            <person name="Gao Y."/>
            <person name="Hammerbacher A."/>
            <person name="Kikkert J.R."/>
            <person name="Li Y."/>
            <person name="Li H."/>
            <person name="Li K."/>
            <person name="Li Q."/>
            <person name="Liu X."/>
            <person name="Ma X."/>
            <person name="Naidoo K."/>
            <person name="Pethybridge S.J."/>
            <person name="Sun J."/>
            <person name="Steenkamp E.T."/>
            <person name="van der Nest M.A."/>
            <person name="van Wyk S."/>
            <person name="Wingfield M.J."/>
            <person name="Xiong C."/>
            <person name="Yue Q."/>
            <person name="Zhang X."/>
        </authorList>
    </citation>
    <scope>NUCLEOTIDE SEQUENCE [LARGE SCALE GENOMIC DNA]</scope>
    <source>
        <strain evidence="7 8">BP5796</strain>
    </source>
</reference>
<evidence type="ECO:0000313" key="7">
    <source>
        <dbReference type="EMBL" id="RDW61443.1"/>
    </source>
</evidence>
<feature type="active site" description="Charge relay system" evidence="3">
    <location>
        <position position="207"/>
    </location>
</feature>
<evidence type="ECO:0000256" key="4">
    <source>
        <dbReference type="PIRSR" id="PIRSR001221-2"/>
    </source>
</evidence>
<feature type="active site" description="Charge relay system" evidence="3">
    <location>
        <position position="132"/>
    </location>
</feature>
<evidence type="ECO:0000259" key="6">
    <source>
        <dbReference type="Pfam" id="PF01425"/>
    </source>
</evidence>
<feature type="compositionally biased region" description="Basic and acidic residues" evidence="5">
    <location>
        <begin position="8"/>
        <end position="20"/>
    </location>
</feature>
<dbReference type="Proteomes" id="UP000256328">
    <property type="component" value="Unassembled WGS sequence"/>
</dbReference>
<dbReference type="OrthoDB" id="6428749at2759"/>
<feature type="active site" description="Acyl-ester intermediate" evidence="3">
    <location>
        <position position="231"/>
    </location>
</feature>
<comment type="similarity">
    <text evidence="1">Belongs to the amidase family.</text>
</comment>
<comment type="caution">
    <text evidence="7">The sequence shown here is derived from an EMBL/GenBank/DDBJ whole genome shotgun (WGS) entry which is preliminary data.</text>
</comment>
<gene>
    <name evidence="7" type="ORF">BP5796_11335</name>
</gene>
<feature type="region of interest" description="Disordered" evidence="5">
    <location>
        <begin position="1"/>
        <end position="20"/>
    </location>
</feature>
<accession>A0A3D8QHW7</accession>
<feature type="binding site" evidence="4">
    <location>
        <position position="207"/>
    </location>
    <ligand>
        <name>substrate</name>
    </ligand>
</feature>
<evidence type="ECO:0000256" key="1">
    <source>
        <dbReference type="ARBA" id="ARBA00009199"/>
    </source>
</evidence>
<dbReference type="InterPro" id="IPR036928">
    <property type="entry name" value="AS_sf"/>
</dbReference>
<evidence type="ECO:0000256" key="2">
    <source>
        <dbReference type="ARBA" id="ARBA00022801"/>
    </source>
</evidence>
<dbReference type="PANTHER" id="PTHR46072:SF2">
    <property type="entry name" value="AMIDASE (EUROFUNG)"/>
    <property type="match status" value="1"/>
</dbReference>
<dbReference type="SUPFAM" id="SSF75304">
    <property type="entry name" value="Amidase signature (AS) enzymes"/>
    <property type="match status" value="1"/>
</dbReference>
<dbReference type="PIRSF" id="PIRSF001221">
    <property type="entry name" value="Amidase_fungi"/>
    <property type="match status" value="1"/>
</dbReference>
<feature type="binding site" evidence="4">
    <location>
        <position position="181"/>
    </location>
    <ligand>
        <name>substrate</name>
    </ligand>
</feature>
<dbReference type="Pfam" id="PF01425">
    <property type="entry name" value="Amidase"/>
    <property type="match status" value="1"/>
</dbReference>
<dbReference type="InterPro" id="IPR023631">
    <property type="entry name" value="Amidase_dom"/>
</dbReference>
<feature type="domain" description="Amidase" evidence="6">
    <location>
        <begin position="76"/>
        <end position="533"/>
    </location>
</feature>
<dbReference type="AlphaFoldDB" id="A0A3D8QHW7"/>
<dbReference type="Gene3D" id="3.90.1300.10">
    <property type="entry name" value="Amidase signature (AS) domain"/>
    <property type="match status" value="1"/>
</dbReference>
<proteinExistence type="inferred from homology"/>
<keyword evidence="2" id="KW-0378">Hydrolase</keyword>
<feature type="binding site" evidence="4">
    <location>
        <begin position="228"/>
        <end position="231"/>
    </location>
    <ligand>
        <name>substrate</name>
    </ligand>
</feature>
<evidence type="ECO:0000313" key="8">
    <source>
        <dbReference type="Proteomes" id="UP000256328"/>
    </source>
</evidence>
<name>A0A3D8QHW7_9HELO</name>
<dbReference type="PANTHER" id="PTHR46072">
    <property type="entry name" value="AMIDASE-RELATED-RELATED"/>
    <property type="match status" value="1"/>
</dbReference>
<sequence>MAPWEDIAAEKQEQRADKIPERWRIPSDLMPSEEVLDVQDWPKTSGFFTAEEIAITELTASEVVAKIAKGDLKAADVVDAVCKRASVAQQLINCVTEIFFEGAMARAKELDAYFEKEGKTIGPLHGLPISFKDQFNLKGLDTSVGYISWANKPASEDSTLVTLLCNAGAIPYIKTNIPATLMMGESVNNVFGRTKNPRNRNLTTGGSSGGESALVTFRGSYMGVGTDIGGSIRHPCSFTGLYGLRPSHGRVSYQRVANTYLGQEAVRSCAGPMCRSPSDIRLFMSSLAAQKPWLYDPQAIPITWREDEEILPKKLCFGFGMGDGVVTPTPPLRRAMEMTKKALLAAGHEVIDYIPKEHIEAVEIITKMWSADGGEEFQRDTDASGEPLHPQLEAWLGHSAKAKPSSVFETWQNQHRRTTLQTAWLERWQATQAITGTGRPIDGLIMPSTPFPAIRHDGGYPHHWGSLSPLLDLTTGAFPVTKVDLEKDIVPVDWKPISDLDQKITDYYGKPENHENALVGLVVIARRLEEEKVTAMLDTIKDCLAAQN</sequence>
<keyword evidence="8" id="KW-1185">Reference proteome</keyword>
<organism evidence="7 8">
    <name type="scientific">Coleophoma crateriformis</name>
    <dbReference type="NCBI Taxonomy" id="565419"/>
    <lineage>
        <taxon>Eukaryota</taxon>
        <taxon>Fungi</taxon>
        <taxon>Dikarya</taxon>
        <taxon>Ascomycota</taxon>
        <taxon>Pezizomycotina</taxon>
        <taxon>Leotiomycetes</taxon>
        <taxon>Helotiales</taxon>
        <taxon>Dermateaceae</taxon>
        <taxon>Coleophoma</taxon>
    </lineage>
</organism>
<protein>
    <recommendedName>
        <fullName evidence="6">Amidase domain-containing protein</fullName>
    </recommendedName>
</protein>